<dbReference type="SUPFAM" id="SSF48264">
    <property type="entry name" value="Cytochrome P450"/>
    <property type="match status" value="1"/>
</dbReference>
<reference evidence="5" key="1">
    <citation type="submission" date="2025-08" db="UniProtKB">
        <authorList>
            <consortium name="RefSeq"/>
        </authorList>
    </citation>
    <scope>IDENTIFICATION</scope>
    <source>
        <tissue evidence="5">Testes</tissue>
    </source>
</reference>
<keyword evidence="4" id="KW-1185">Reference proteome</keyword>
<dbReference type="Proteomes" id="UP000694865">
    <property type="component" value="Unplaced"/>
</dbReference>
<dbReference type="PRINTS" id="PR00463">
    <property type="entry name" value="EP450I"/>
</dbReference>
<organism evidence="4 5">
    <name type="scientific">Saccoglossus kowalevskii</name>
    <name type="common">Acorn worm</name>
    <dbReference type="NCBI Taxonomy" id="10224"/>
    <lineage>
        <taxon>Eukaryota</taxon>
        <taxon>Metazoa</taxon>
        <taxon>Hemichordata</taxon>
        <taxon>Enteropneusta</taxon>
        <taxon>Harrimaniidae</taxon>
        <taxon>Saccoglossus</taxon>
    </lineage>
</organism>
<proteinExistence type="inferred from homology"/>
<sequence>IVSRNADHVWKERRTFIGTQLRDFTKRSLEATIHEEAEMLCEALGATNCKPVDCSHLLRYAIMNVISIFLFGERWEYSDTTFKKVLEENDGQSSTFKELKNVKETATSSVSELFRTATDPTYTALRWAFVFIVKHPEIQEQIHNEIVDVIGTSRRATINDYDSMPFTQAAIMEAMRMVAPLSLAAPHSNTKDCKIGGYDIPKDSYVLPNFHSVHMDPEFWENPEKYDPSRFIGPDGKLINKVAFMAFGR</sequence>
<evidence type="ECO:0000256" key="1">
    <source>
        <dbReference type="ARBA" id="ARBA00010617"/>
    </source>
</evidence>
<evidence type="ECO:0000256" key="3">
    <source>
        <dbReference type="ARBA" id="ARBA00023004"/>
    </source>
</evidence>
<keyword evidence="3" id="KW-0408">Iron</keyword>
<dbReference type="InterPro" id="IPR001128">
    <property type="entry name" value="Cyt_P450"/>
</dbReference>
<feature type="non-terminal residue" evidence="5">
    <location>
        <position position="1"/>
    </location>
</feature>
<dbReference type="InterPro" id="IPR002401">
    <property type="entry name" value="Cyt_P450_E_grp-I"/>
</dbReference>
<protein>
    <submittedName>
        <fullName evidence="5">Cytochrome P450 2C21-like</fullName>
    </submittedName>
</protein>
<dbReference type="PANTHER" id="PTHR24300:SF403">
    <property type="entry name" value="CYTOCHROME P450 306A1"/>
    <property type="match status" value="1"/>
</dbReference>
<evidence type="ECO:0000256" key="2">
    <source>
        <dbReference type="ARBA" id="ARBA00022723"/>
    </source>
</evidence>
<dbReference type="RefSeq" id="XP_002735336.1">
    <property type="nucleotide sequence ID" value="XM_002735290.1"/>
</dbReference>
<dbReference type="InterPro" id="IPR050182">
    <property type="entry name" value="Cytochrome_P450_fam2"/>
</dbReference>
<gene>
    <name evidence="5" type="primary">LOC100377874</name>
</gene>
<dbReference type="GeneID" id="100377874"/>
<feature type="non-terminal residue" evidence="5">
    <location>
        <position position="249"/>
    </location>
</feature>
<dbReference type="Gene3D" id="1.10.630.10">
    <property type="entry name" value="Cytochrome P450"/>
    <property type="match status" value="2"/>
</dbReference>
<accession>A0ABM0GQX4</accession>
<comment type="similarity">
    <text evidence="1">Belongs to the cytochrome P450 family.</text>
</comment>
<evidence type="ECO:0000313" key="5">
    <source>
        <dbReference type="RefSeq" id="XP_002735336.1"/>
    </source>
</evidence>
<dbReference type="InterPro" id="IPR036396">
    <property type="entry name" value="Cyt_P450_sf"/>
</dbReference>
<dbReference type="PANTHER" id="PTHR24300">
    <property type="entry name" value="CYTOCHROME P450 508A4-RELATED"/>
    <property type="match status" value="1"/>
</dbReference>
<name>A0ABM0GQX4_SACKO</name>
<dbReference type="Pfam" id="PF00067">
    <property type="entry name" value="p450"/>
    <property type="match status" value="2"/>
</dbReference>
<keyword evidence="2" id="KW-0479">Metal-binding</keyword>
<evidence type="ECO:0000313" key="4">
    <source>
        <dbReference type="Proteomes" id="UP000694865"/>
    </source>
</evidence>